<protein>
    <submittedName>
        <fullName evidence="2">Uncharacterized protein</fullName>
    </submittedName>
</protein>
<keyword evidence="3" id="KW-1185">Reference proteome</keyword>
<evidence type="ECO:0000313" key="2">
    <source>
        <dbReference type="EMBL" id="MCD2425715.1"/>
    </source>
</evidence>
<name>A0ABS8PXB0_9BACT</name>
<dbReference type="RefSeq" id="WP_231008276.1">
    <property type="nucleotide sequence ID" value="NZ_JAJNEC010000007.1"/>
</dbReference>
<organism evidence="2 3">
    <name type="scientific">Niabella pedocola</name>
    <dbReference type="NCBI Taxonomy" id="1752077"/>
    <lineage>
        <taxon>Bacteria</taxon>
        <taxon>Pseudomonadati</taxon>
        <taxon>Bacteroidota</taxon>
        <taxon>Chitinophagia</taxon>
        <taxon>Chitinophagales</taxon>
        <taxon>Chitinophagaceae</taxon>
        <taxon>Niabella</taxon>
    </lineage>
</organism>
<gene>
    <name evidence="2" type="ORF">LQ567_23225</name>
</gene>
<evidence type="ECO:0000256" key="1">
    <source>
        <dbReference type="SAM" id="SignalP"/>
    </source>
</evidence>
<proteinExistence type="predicted"/>
<reference evidence="2 3" key="1">
    <citation type="submission" date="2021-11" db="EMBL/GenBank/DDBJ databases">
        <title>Genomic of Niabella pedocola.</title>
        <authorList>
            <person name="Wu T."/>
        </authorList>
    </citation>
    <scope>NUCLEOTIDE SEQUENCE [LARGE SCALE GENOMIC DNA]</scope>
    <source>
        <strain evidence="2 3">JCM 31011</strain>
    </source>
</reference>
<comment type="caution">
    <text evidence="2">The sequence shown here is derived from an EMBL/GenBank/DDBJ whole genome shotgun (WGS) entry which is preliminary data.</text>
</comment>
<feature type="chain" id="PRO_5045445094" evidence="1">
    <location>
        <begin position="30"/>
        <end position="259"/>
    </location>
</feature>
<accession>A0ABS8PXB0</accession>
<dbReference type="EMBL" id="JAJNEC010000007">
    <property type="protein sequence ID" value="MCD2425715.1"/>
    <property type="molecule type" value="Genomic_DNA"/>
</dbReference>
<sequence>MTGYNTGIKRCTLLSVLITALSFITGCLHLSTASAPAVQDPCKEVKALAEKATHFAKQVPYTSALAAITRAATDKKEHAVSFGCMSNDSVIYSTVSNGAVNTATVPVIAHRFADLHNHPEDRPPSSGDFYHFIDQAKANNGQYQKFIVLPNGTQYALVLVDATAAEAFNIRFPRVRGIRNTLDQMQYQPTFPKALVEEINQLKGWHGATEETAMALILQKYNTGVALLKKDADGNFRKVYTMEKEKGGARTYTTYTCSD</sequence>
<evidence type="ECO:0000313" key="3">
    <source>
        <dbReference type="Proteomes" id="UP001199816"/>
    </source>
</evidence>
<keyword evidence="1" id="KW-0732">Signal</keyword>
<dbReference type="Proteomes" id="UP001199816">
    <property type="component" value="Unassembled WGS sequence"/>
</dbReference>
<feature type="signal peptide" evidence="1">
    <location>
        <begin position="1"/>
        <end position="29"/>
    </location>
</feature>